<evidence type="ECO:0000313" key="1">
    <source>
        <dbReference type="EMBL" id="EOY09305.1"/>
    </source>
</evidence>
<reference evidence="1 2" key="1">
    <citation type="journal article" date="2013" name="Genome Biol.">
        <title>The genome sequence of the most widely cultivated cacao type and its use to identify candidate genes regulating pod color.</title>
        <authorList>
            <person name="Motamayor J.C."/>
            <person name="Mockaitis K."/>
            <person name="Schmutz J."/>
            <person name="Haiminen N."/>
            <person name="Iii D.L."/>
            <person name="Cornejo O."/>
            <person name="Findley S.D."/>
            <person name="Zheng P."/>
            <person name="Utro F."/>
            <person name="Royaert S."/>
            <person name="Saski C."/>
            <person name="Jenkins J."/>
            <person name="Podicheti R."/>
            <person name="Zhao M."/>
            <person name="Scheffler B.E."/>
            <person name="Stack J.C."/>
            <person name="Feltus F.A."/>
            <person name="Mustiga G.M."/>
            <person name="Amores F."/>
            <person name="Phillips W."/>
            <person name="Marelli J.P."/>
            <person name="May G.D."/>
            <person name="Shapiro H."/>
            <person name="Ma J."/>
            <person name="Bustamante C.D."/>
            <person name="Schnell R.J."/>
            <person name="Main D."/>
            <person name="Gilbert D."/>
            <person name="Parida L."/>
            <person name="Kuhn D.N."/>
        </authorList>
    </citation>
    <scope>NUCLEOTIDE SEQUENCE [LARGE SCALE GENOMIC DNA]</scope>
    <source>
        <strain evidence="2">cv. Matina 1-6</strain>
    </source>
</reference>
<gene>
    <name evidence="1" type="ORF">TCM_024729</name>
</gene>
<sequence>MVLSRKGRKRRSNLDRVKFGALLPNESSQGSCTCLACRFHIAMLCIHDFHTKFATSSFLQSQRRIRSIPQYKLNSRILSFLR</sequence>
<protein>
    <submittedName>
        <fullName evidence="1">Uncharacterized protein</fullName>
    </submittedName>
</protein>
<dbReference type="Gramene" id="EOY09305">
    <property type="protein sequence ID" value="EOY09305"/>
    <property type="gene ID" value="TCM_024729"/>
</dbReference>
<dbReference type="InParanoid" id="A0A061EW51"/>
<organism evidence="1 2">
    <name type="scientific">Theobroma cacao</name>
    <name type="common">Cacao</name>
    <name type="synonym">Cocoa</name>
    <dbReference type="NCBI Taxonomy" id="3641"/>
    <lineage>
        <taxon>Eukaryota</taxon>
        <taxon>Viridiplantae</taxon>
        <taxon>Streptophyta</taxon>
        <taxon>Embryophyta</taxon>
        <taxon>Tracheophyta</taxon>
        <taxon>Spermatophyta</taxon>
        <taxon>Magnoliopsida</taxon>
        <taxon>eudicotyledons</taxon>
        <taxon>Gunneridae</taxon>
        <taxon>Pentapetalae</taxon>
        <taxon>rosids</taxon>
        <taxon>malvids</taxon>
        <taxon>Malvales</taxon>
        <taxon>Malvaceae</taxon>
        <taxon>Byttnerioideae</taxon>
        <taxon>Theobroma</taxon>
    </lineage>
</organism>
<name>A0A061EW51_THECC</name>
<accession>A0A061EW51</accession>
<proteinExistence type="predicted"/>
<evidence type="ECO:0000313" key="2">
    <source>
        <dbReference type="Proteomes" id="UP000026915"/>
    </source>
</evidence>
<dbReference type="AlphaFoldDB" id="A0A061EW51"/>
<dbReference type="Proteomes" id="UP000026915">
    <property type="component" value="Chromosome 5"/>
</dbReference>
<dbReference type="HOGENOM" id="CLU_2563030_0_0_1"/>
<dbReference type="EMBL" id="CM001883">
    <property type="protein sequence ID" value="EOY09305.1"/>
    <property type="molecule type" value="Genomic_DNA"/>
</dbReference>
<keyword evidence="2" id="KW-1185">Reference proteome</keyword>